<dbReference type="OrthoDB" id="489040at2"/>
<dbReference type="GeneID" id="97672549"/>
<evidence type="ECO:0008006" key="3">
    <source>
        <dbReference type="Google" id="ProtNLM"/>
    </source>
</evidence>
<evidence type="ECO:0000313" key="2">
    <source>
        <dbReference type="Proteomes" id="UP000049983"/>
    </source>
</evidence>
<dbReference type="Proteomes" id="UP000049983">
    <property type="component" value="Unassembled WGS sequence"/>
</dbReference>
<dbReference type="EMBL" id="CXWC01000014">
    <property type="protein sequence ID" value="CTQ77813.1"/>
    <property type="molecule type" value="Genomic_DNA"/>
</dbReference>
<sequence length="117" mass="12811">MAVFVVGSNRAGRHGKGAALYAKKHFGAQQGIGEGRTGDAYAIPTKGERLELLEWHQIEPSIERFVEYARTHPHVTFHLTPVGTGLAGHSTEKLRVTLKRLGIPNNILLTASWVNDS</sequence>
<keyword evidence="2" id="KW-1185">Reference proteome</keyword>
<accession>A0A0M7AVN5</accession>
<dbReference type="RefSeq" id="WP_055120538.1">
    <property type="nucleotide sequence ID" value="NZ_CXWA01000010.1"/>
</dbReference>
<gene>
    <name evidence="1" type="ORF">LA5096_05293</name>
</gene>
<name>A0A0M7AVN5_9HYPH</name>
<dbReference type="STRING" id="311410.LA5095_05275"/>
<proteinExistence type="predicted"/>
<evidence type="ECO:0000313" key="1">
    <source>
        <dbReference type="EMBL" id="CTQ77813.1"/>
    </source>
</evidence>
<reference evidence="2" key="1">
    <citation type="submission" date="2015-07" db="EMBL/GenBank/DDBJ databases">
        <authorList>
            <person name="Rodrigo-Torres Lidia"/>
            <person name="Arahal R.David."/>
        </authorList>
    </citation>
    <scope>NUCLEOTIDE SEQUENCE [LARGE SCALE GENOMIC DNA]</scope>
    <source>
        <strain evidence="2">CECT 5096</strain>
    </source>
</reference>
<protein>
    <recommendedName>
        <fullName evidence="3">Macro domain-containing protein</fullName>
    </recommendedName>
</protein>
<organism evidence="1 2">
    <name type="scientific">Roseibium album</name>
    <dbReference type="NCBI Taxonomy" id="311410"/>
    <lineage>
        <taxon>Bacteria</taxon>
        <taxon>Pseudomonadati</taxon>
        <taxon>Pseudomonadota</taxon>
        <taxon>Alphaproteobacteria</taxon>
        <taxon>Hyphomicrobiales</taxon>
        <taxon>Stappiaceae</taxon>
        <taxon>Roseibium</taxon>
    </lineage>
</organism>
<dbReference type="AlphaFoldDB" id="A0A0M7AVN5"/>